<dbReference type="GeneID" id="89932204"/>
<keyword evidence="3" id="KW-1185">Reference proteome</keyword>
<reference evidence="2 3" key="1">
    <citation type="submission" date="2023-08" db="EMBL/GenBank/DDBJ databases">
        <title>Black Yeasts Isolated from many extreme environments.</title>
        <authorList>
            <person name="Coleine C."/>
            <person name="Stajich J.E."/>
            <person name="Selbmann L."/>
        </authorList>
    </citation>
    <scope>NUCLEOTIDE SEQUENCE [LARGE SCALE GENOMIC DNA]</scope>
    <source>
        <strain evidence="2 3">CCFEE 5935</strain>
    </source>
</reference>
<feature type="compositionally biased region" description="Basic and acidic residues" evidence="1">
    <location>
        <begin position="140"/>
        <end position="150"/>
    </location>
</feature>
<feature type="compositionally biased region" description="Low complexity" evidence="1">
    <location>
        <begin position="66"/>
        <end position="81"/>
    </location>
</feature>
<proteinExistence type="predicted"/>
<dbReference type="Proteomes" id="UP001337655">
    <property type="component" value="Unassembled WGS sequence"/>
</dbReference>
<evidence type="ECO:0000313" key="3">
    <source>
        <dbReference type="Proteomes" id="UP001337655"/>
    </source>
</evidence>
<dbReference type="EMBL" id="JAVRRT010000028">
    <property type="protein sequence ID" value="KAK5163096.1"/>
    <property type="molecule type" value="Genomic_DNA"/>
</dbReference>
<evidence type="ECO:0000256" key="1">
    <source>
        <dbReference type="SAM" id="MobiDB-lite"/>
    </source>
</evidence>
<protein>
    <submittedName>
        <fullName evidence="2">Uncharacterized protein</fullName>
    </submittedName>
</protein>
<evidence type="ECO:0000313" key="2">
    <source>
        <dbReference type="EMBL" id="KAK5163096.1"/>
    </source>
</evidence>
<name>A0AAV9NUW9_9PEZI</name>
<dbReference type="AlphaFoldDB" id="A0AAV9NUW9"/>
<dbReference type="RefSeq" id="XP_064653644.1">
    <property type="nucleotide sequence ID" value="XM_064808096.1"/>
</dbReference>
<feature type="compositionally biased region" description="Basic residues" evidence="1">
    <location>
        <begin position="117"/>
        <end position="127"/>
    </location>
</feature>
<organism evidence="2 3">
    <name type="scientific">Saxophila tyrrhenica</name>
    <dbReference type="NCBI Taxonomy" id="1690608"/>
    <lineage>
        <taxon>Eukaryota</taxon>
        <taxon>Fungi</taxon>
        <taxon>Dikarya</taxon>
        <taxon>Ascomycota</taxon>
        <taxon>Pezizomycotina</taxon>
        <taxon>Dothideomycetes</taxon>
        <taxon>Dothideomycetidae</taxon>
        <taxon>Mycosphaerellales</taxon>
        <taxon>Extremaceae</taxon>
        <taxon>Saxophila</taxon>
    </lineage>
</organism>
<gene>
    <name evidence="2" type="ORF">LTR77_010880</name>
</gene>
<accession>A0AAV9NUW9</accession>
<feature type="region of interest" description="Disordered" evidence="1">
    <location>
        <begin position="66"/>
        <end position="150"/>
    </location>
</feature>
<comment type="caution">
    <text evidence="2">The sequence shown here is derived from an EMBL/GenBank/DDBJ whole genome shotgun (WGS) entry which is preliminary data.</text>
</comment>
<sequence length="150" mass="15806">MAETKEVKDFTTREIEIMAKAWNCMTEEPKVDYNKLASECNMTNPRSASNAWAAIKKKMFAKSGIDPKAAAAAKKGPKSAAGGDGDDAESGAGTPVKTPRKRGKKAEDEGEGGSPAKKVRGSAKKGKKSEEIVEEGEGEGAVKEEGGEED</sequence>